<feature type="domain" description="BRCA2 OB3" evidence="8">
    <location>
        <begin position="2336"/>
        <end position="2481"/>
    </location>
</feature>
<dbReference type="SUPFAM" id="SSF81872">
    <property type="entry name" value="BRCA2 helical domain"/>
    <property type="match status" value="1"/>
</dbReference>
<comment type="caution">
    <text evidence="10">The sequence shown here is derived from an EMBL/GenBank/DDBJ whole genome shotgun (WGS) entry which is preliminary data.</text>
</comment>
<dbReference type="SUPFAM" id="SSF81878">
    <property type="entry name" value="BRCA2 tower domain"/>
    <property type="match status" value="1"/>
</dbReference>
<feature type="domain" description="BRCA2 OB1" evidence="7">
    <location>
        <begin position="1973"/>
        <end position="2090"/>
    </location>
</feature>
<keyword evidence="11" id="KW-1185">Reference proteome</keyword>
<protein>
    <recommendedName>
        <fullName evidence="12">Breast cancer type 2 susceptibility protein</fullName>
    </recommendedName>
</protein>
<dbReference type="PANTHER" id="PTHR11289:SF0">
    <property type="entry name" value="BREAST CANCER TYPE 2 SUSCEPTIBILITY PROTEIN"/>
    <property type="match status" value="1"/>
</dbReference>
<dbReference type="InterPro" id="IPR015188">
    <property type="entry name" value="BRCA2_OB_3"/>
</dbReference>
<feature type="region of interest" description="Disordered" evidence="6">
    <location>
        <begin position="2586"/>
        <end position="2619"/>
    </location>
</feature>
<dbReference type="InterPro" id="IPR015525">
    <property type="entry name" value="BRCA2"/>
</dbReference>
<accession>A0AAV1LCT1</accession>
<gene>
    <name evidence="10" type="ORF">PARMNEM_LOCUS12726</name>
</gene>
<dbReference type="Gene3D" id="6.10.70.10">
    <property type="match status" value="1"/>
</dbReference>
<evidence type="ECO:0000256" key="6">
    <source>
        <dbReference type="SAM" id="MobiDB-lite"/>
    </source>
</evidence>
<evidence type="ECO:0008006" key="12">
    <source>
        <dbReference type="Google" id="ProtNLM"/>
    </source>
</evidence>
<evidence type="ECO:0000256" key="3">
    <source>
        <dbReference type="ARBA" id="ARBA00023125"/>
    </source>
</evidence>
<dbReference type="PANTHER" id="PTHR11289">
    <property type="entry name" value="BREAST CANCER TYPE 2 SUSCEPTIBILITY PROTEIN BRCA2"/>
    <property type="match status" value="1"/>
</dbReference>
<proteinExistence type="predicted"/>
<organism evidence="10 11">
    <name type="scientific">Parnassius mnemosyne</name>
    <name type="common">clouded apollo</name>
    <dbReference type="NCBI Taxonomy" id="213953"/>
    <lineage>
        <taxon>Eukaryota</taxon>
        <taxon>Metazoa</taxon>
        <taxon>Ecdysozoa</taxon>
        <taxon>Arthropoda</taxon>
        <taxon>Hexapoda</taxon>
        <taxon>Insecta</taxon>
        <taxon>Pterygota</taxon>
        <taxon>Neoptera</taxon>
        <taxon>Endopterygota</taxon>
        <taxon>Lepidoptera</taxon>
        <taxon>Glossata</taxon>
        <taxon>Ditrysia</taxon>
        <taxon>Papilionoidea</taxon>
        <taxon>Papilionidae</taxon>
        <taxon>Parnassiinae</taxon>
        <taxon>Parnassini</taxon>
        <taxon>Parnassius</taxon>
        <taxon>Driopa</taxon>
    </lineage>
</organism>
<keyword evidence="2" id="KW-0227">DNA damage</keyword>
<feature type="domain" description="Breast cancer type 2 susceptibility protein helical" evidence="9">
    <location>
        <begin position="1914"/>
        <end position="1967"/>
    </location>
</feature>
<dbReference type="GO" id="GO:0005634">
    <property type="term" value="C:nucleus"/>
    <property type="evidence" value="ECO:0007669"/>
    <property type="project" value="TreeGrafter"/>
</dbReference>
<reference evidence="10 11" key="1">
    <citation type="submission" date="2023-11" db="EMBL/GenBank/DDBJ databases">
        <authorList>
            <person name="Hedman E."/>
            <person name="Englund M."/>
            <person name="Stromberg M."/>
            <person name="Nyberg Akerstrom W."/>
            <person name="Nylinder S."/>
            <person name="Jareborg N."/>
            <person name="Kallberg Y."/>
            <person name="Kronander E."/>
        </authorList>
    </citation>
    <scope>NUCLEOTIDE SEQUENCE [LARGE SCALE GENOMIC DNA]</scope>
</reference>
<dbReference type="Pfam" id="PF09169">
    <property type="entry name" value="BRCA-2_helical"/>
    <property type="match status" value="1"/>
</dbReference>
<name>A0AAV1LCT1_9NEOP</name>
<keyword evidence="4" id="KW-0233">DNA recombination</keyword>
<evidence type="ECO:0000259" key="8">
    <source>
        <dbReference type="Pfam" id="PF09104"/>
    </source>
</evidence>
<dbReference type="GO" id="GO:0000724">
    <property type="term" value="P:double-strand break repair via homologous recombination"/>
    <property type="evidence" value="ECO:0007669"/>
    <property type="project" value="InterPro"/>
</dbReference>
<keyword evidence="5" id="KW-0234">DNA repair</keyword>
<feature type="region of interest" description="Disordered" evidence="6">
    <location>
        <begin position="2634"/>
        <end position="2674"/>
    </location>
</feature>
<evidence type="ECO:0000259" key="9">
    <source>
        <dbReference type="Pfam" id="PF09169"/>
    </source>
</evidence>
<dbReference type="InterPro" id="IPR012340">
    <property type="entry name" value="NA-bd_OB-fold"/>
</dbReference>
<evidence type="ECO:0000313" key="11">
    <source>
        <dbReference type="Proteomes" id="UP001314205"/>
    </source>
</evidence>
<dbReference type="InterPro" id="IPR036315">
    <property type="entry name" value="BRCA2_hlx_sf"/>
</dbReference>
<keyword evidence="3" id="KW-0238">DNA-binding</keyword>
<dbReference type="SUPFAM" id="SSF50249">
    <property type="entry name" value="Nucleic acid-binding proteins"/>
    <property type="match status" value="3"/>
</dbReference>
<sequence>MERSSDMMKNFEAALKGTNTRKPPQIYIEKAEEVSVMPYSERHYSANDVLLNISKQLTSLQNADSIRKDFNINHKMVKHKKCALIPVNMLSLDDNFADQRIFEEENCFASNKFDTQCVSDTQLINIVVNAEKMVIPKGDTQEFENSFCEQLVQREEASKNLVDSLCYNDRYDKEFELVKDLTTPIHSIIPNVPSTSKSHNSNEGNLPKNYSTNMLDAQKDENENEEIDIIVQNVNIMEENDKTSSEVTQDFENSFCGQHVGKEEASKILTNSLCYYDRHDKDIELVTDLNIPIPSIIPKVPSTSTSKDHNVNEGNQAINYSTNILDTQKETDIEVHNVDKTQENVKNSPVINYIKPISLHSSSVPLIYTLDAFENFAALAFPVIEKNFEAAQYVINSQIIDKELCLGNHIKKSTLQKEDRPISPVLSIKMNSTSTLVKDNIVKKKLWKDPDKSIVFKQGISVSIEKEVKSFEDEILFSSDEEKDFQELPFTCAIETSFNNQPDILDKTMYVGFQTASNKSIQINADSFSKAKNILEDVDINNHKLTLTELVTMCDIGNINNVSQLNKGNNNNNNKNEAKSSLKDITNINDSVVNNKPKESIEGTNTITKEPKSSSVLQASNRKCEINFEQVNMANEMKFDIKSTDSNHIYSKIKTAIGKNLMKNRDLLEFHTASNKTIKLTEKALARCRQVFVDFDLDEKYDQTESENTRCYKQLNYTPKDNSDFKENEVRKQSESTEIDDQNIIKEFENDLLSNTRSENASSGMEIENKILSRCLLDTEENENYADTALNKKPCKNISDVVLQHRVDEKSCLKNHTERYTTKVTFVGFKTASNKQIDISEKALTKSKNIFDDLDFRELTSGDMNLFDEYKTLNIKDNKFFKEQYVERNDNKTKTGSELENNQSIKDLEKKHVILEKESPQFDVFQTAGKKSVKMSPEAVFKTKNLSEEMHISRIDVKDFSSEVGNALFKEFKTASDKPIKVSKEALIKTRNIFQDIDLGGEINENSHNNSTTYELHKNFEKQCFQNEPAIIEGFKPASNKNMNIADEDLTKSKMLFQNMKMIYDDDGHIDTLQSTFNKKRTIFSTVDNCDRYTKSENLFYRNQNLHKLRDKTLKDFKTSSNNKVPMSDEALAKNKKLFQDIEINAKYDEKKGVSELETAHNKHDFNDNNQFTKNIQISDKIFKGFQTASNKQVNISNEALAKSRKLFQDIEINDKYDEQKEISELETVHNKHNVNNNSQFTKISDQIFKGFQTASNKQVNISNEALAKSKKLFQDIEINDKYDEQNVVSELETVHNKHNFNDNSQFTKNIQISDQIFKGFKTASNKQVNISNEALAKSKKLFQDIEINNKYDEQNVVSELETVHNKHNFNDNSQFTKISDQIFKGFQTASNKQVYISNEALAKSKKLFQDIEINDKYNEQNVISELEAVHTKHNFNDNSQYNKNIQISDQIFKGFQTASNKQVNISNDALAKSKKLFQDIEINGKYDDQKVIFELETVHNKHNFNDNSQFTKISDQIFKGFQTASNKQVNISDEALVKSKKLFQDIEINNKYDERNVISELETVHNKHDFNDYSQFTKNIQISDQIFKGFQTASNKQVNISDEALVKSKKLFQDIEINDKYDEQNVFSELETVHNKHSFNDSSQFTKNIQISDQSFKGFQTASNKQVNISNDALAKSKKLLQDFARNHEQNELNELTGNISHVKPINDDIECRAANNNNINTFLESVTKSKKRKLDFNRNNEILNVQNKSIKETSVNTKENINLDGIIDTQVLNNFEETLHTEDFCKETKHNKSKRSGSPILSCPRAKKRSRFAVPFKNEHKTTEEVTIKVTSESSTNILFVFNESYKKTKKYTLKTLKTTETLNSAQNEIDQYILNFNFDNVLDFKFSDKRNELTDDQWSIEDLKKQFLSLVSRKIIPDGWLDNHLKLIILKLISYEIEYCDTMQGICSVKNVLQQLKYRYDRELYNVERPALRKLLEKDDVSTRTMILRVLAIYVDGVAVTSMSNGSNIELLVTDGWYCIKACLDQMLIKLVRDHKIRVGTKLATHGAELLNCDQGKAPWEDTSSVRLKLFGNSTRRARWDARLGYHGAGAILAPLSCVELEGGKVSKLRALVTRVYPTLYVEKFEDGSTVTRSERLEQLHQMKYESERQALLEKIYEEVEKEFADEESQDSECDSEVRTSLNSGSQIKRFMKQCKDPAEFRAHLTSSQCALLQDYTNKRREKLIQSVQTRVEERLKGKGLHVGRNVVPVLKIRVADVGKNGEISKAMMSVWRPNDAILDIIQEGSWINVYNIVPTAMRYSEIQLSAGRQTIFSRTIFKENDKVKAMVTNLKRTCYSIKDLAMNPMITTDYNEVDTVGLIFLIDPPSEQFQSVKAQFQNVYLTDEEKNLICINFWGGLKKFGYENVLDTCQVVACMNLQKRFGNTKKSIPQFRATEFSYFTKTSKLANVRKMTEELSKALSCVNIKRFCQECIEKKNNCSVLRNNCEKISPYRINYSDYNVSKHKMFIDSPLTRKPNPIEDILNLSGLDFESTFRQIDTQDISPSVLSRKKKVEEKIAKLKMYGEPPPLNPIHIINKSKNATSAFKSPLSSKNDTSNSVANEKSKDNTNVIVRNKQSSPVIYGGNNCVKRKNASPIKLNFPSDVPEKENKGSQVVDPFAEEFDGSPPLSLD</sequence>
<evidence type="ECO:0000313" key="10">
    <source>
        <dbReference type="EMBL" id="CAK1592851.1"/>
    </source>
</evidence>
<evidence type="ECO:0000256" key="2">
    <source>
        <dbReference type="ARBA" id="ARBA00022763"/>
    </source>
</evidence>
<evidence type="ECO:0000256" key="4">
    <source>
        <dbReference type="ARBA" id="ARBA00023172"/>
    </source>
</evidence>
<evidence type="ECO:0000256" key="1">
    <source>
        <dbReference type="ARBA" id="ARBA00022737"/>
    </source>
</evidence>
<dbReference type="InterPro" id="IPR002093">
    <property type="entry name" value="BRCA2_repeat"/>
</dbReference>
<dbReference type="Pfam" id="PF09104">
    <property type="entry name" value="BRCA-2_OB3"/>
    <property type="match status" value="1"/>
</dbReference>
<evidence type="ECO:0000256" key="5">
    <source>
        <dbReference type="ARBA" id="ARBA00023204"/>
    </source>
</evidence>
<dbReference type="PROSITE" id="PS50138">
    <property type="entry name" value="BRCA2_REPEAT"/>
    <property type="match status" value="14"/>
</dbReference>
<dbReference type="InterPro" id="IPR015252">
    <property type="entry name" value="BRCA2_hlx"/>
</dbReference>
<dbReference type="Gene3D" id="2.40.50.140">
    <property type="entry name" value="Nucleic acid-binding proteins"/>
    <property type="match status" value="3"/>
</dbReference>
<dbReference type="GO" id="GO:0006355">
    <property type="term" value="P:regulation of DNA-templated transcription"/>
    <property type="evidence" value="ECO:0007669"/>
    <property type="project" value="TreeGrafter"/>
</dbReference>
<keyword evidence="1" id="KW-0677">Repeat</keyword>
<dbReference type="Proteomes" id="UP001314205">
    <property type="component" value="Unassembled WGS sequence"/>
</dbReference>
<dbReference type="GO" id="GO:0003677">
    <property type="term" value="F:DNA binding"/>
    <property type="evidence" value="ECO:0007669"/>
    <property type="project" value="UniProtKB-KW"/>
</dbReference>
<dbReference type="Pfam" id="PF00634">
    <property type="entry name" value="BRCA2"/>
    <property type="match status" value="11"/>
</dbReference>
<dbReference type="EMBL" id="CAVLGL010000088">
    <property type="protein sequence ID" value="CAK1592851.1"/>
    <property type="molecule type" value="Genomic_DNA"/>
</dbReference>
<dbReference type="CDD" id="cd04493">
    <property type="entry name" value="BRCA2DBD_OB1"/>
    <property type="match status" value="1"/>
</dbReference>
<dbReference type="Pfam" id="PF09103">
    <property type="entry name" value="BRCA-2_OB1"/>
    <property type="match status" value="1"/>
</dbReference>
<dbReference type="InterPro" id="IPR015187">
    <property type="entry name" value="BRCA2_OB_1"/>
</dbReference>
<evidence type="ECO:0000259" key="7">
    <source>
        <dbReference type="Pfam" id="PF09103"/>
    </source>
</evidence>